<reference evidence="1 2" key="1">
    <citation type="submission" date="2014-04" db="EMBL/GenBank/DDBJ databases">
        <title>Characterization and application of a salt tolerant electro-active bacterium.</title>
        <authorList>
            <person name="Yang L."/>
            <person name="Wei S."/>
            <person name="Tay Q.X.M."/>
        </authorList>
    </citation>
    <scope>NUCLEOTIDE SEQUENCE [LARGE SCALE GENOMIC DNA]</scope>
    <source>
        <strain evidence="1 2">LY1</strain>
    </source>
</reference>
<dbReference type="InterPro" id="IPR023214">
    <property type="entry name" value="HAD_sf"/>
</dbReference>
<dbReference type="Gene3D" id="3.40.50.1000">
    <property type="entry name" value="HAD superfamily/HAD-like"/>
    <property type="match status" value="1"/>
</dbReference>
<dbReference type="eggNOG" id="COG1011">
    <property type="taxonomic scope" value="Bacteria"/>
</dbReference>
<dbReference type="NCBIfam" id="TIGR01509">
    <property type="entry name" value="HAD-SF-IA-v3"/>
    <property type="match status" value="1"/>
</dbReference>
<dbReference type="AlphaFoldDB" id="A0A074L4B5"/>
<dbReference type="SFLD" id="SFLDS00003">
    <property type="entry name" value="Haloacid_Dehalogenase"/>
    <property type="match status" value="1"/>
</dbReference>
<proteinExistence type="predicted"/>
<dbReference type="Pfam" id="PF00702">
    <property type="entry name" value="Hydrolase"/>
    <property type="match status" value="1"/>
</dbReference>
<evidence type="ECO:0000313" key="2">
    <source>
        <dbReference type="Proteomes" id="UP000027821"/>
    </source>
</evidence>
<dbReference type="OrthoDB" id="9797415at2"/>
<dbReference type="InterPro" id="IPR036412">
    <property type="entry name" value="HAD-like_sf"/>
</dbReference>
<organism evidence="1 2">
    <name type="scientific">Anditalea andensis</name>
    <dbReference type="NCBI Taxonomy" id="1048983"/>
    <lineage>
        <taxon>Bacteria</taxon>
        <taxon>Pseudomonadati</taxon>
        <taxon>Bacteroidota</taxon>
        <taxon>Cytophagia</taxon>
        <taxon>Cytophagales</taxon>
        <taxon>Cytophagaceae</taxon>
        <taxon>Anditalea</taxon>
    </lineage>
</organism>
<protein>
    <recommendedName>
        <fullName evidence="3">Haloacid dehalogenase</fullName>
    </recommendedName>
</protein>
<dbReference type="SFLD" id="SFLDG01129">
    <property type="entry name" value="C1.5:_HAD__Beta-PGM__Phosphata"/>
    <property type="match status" value="1"/>
</dbReference>
<accession>A0A074L4B5</accession>
<evidence type="ECO:0000313" key="1">
    <source>
        <dbReference type="EMBL" id="KEO75330.1"/>
    </source>
</evidence>
<dbReference type="Gene3D" id="1.10.150.240">
    <property type="entry name" value="Putative phosphatase, domain 2"/>
    <property type="match status" value="1"/>
</dbReference>
<dbReference type="STRING" id="1048983.EL17_01965"/>
<name>A0A074L4B5_9BACT</name>
<dbReference type="CDD" id="cd02603">
    <property type="entry name" value="HAD_sEH-N_like"/>
    <property type="match status" value="1"/>
</dbReference>
<dbReference type="SUPFAM" id="SSF56784">
    <property type="entry name" value="HAD-like"/>
    <property type="match status" value="1"/>
</dbReference>
<dbReference type="Proteomes" id="UP000027821">
    <property type="component" value="Unassembled WGS sequence"/>
</dbReference>
<dbReference type="InterPro" id="IPR023198">
    <property type="entry name" value="PGP-like_dom2"/>
</dbReference>
<gene>
    <name evidence="1" type="ORF">EL17_01965</name>
</gene>
<dbReference type="PANTHER" id="PTHR43611">
    <property type="entry name" value="ALPHA-D-GLUCOSE 1-PHOSPHATE PHOSPHATASE"/>
    <property type="match status" value="1"/>
</dbReference>
<comment type="caution">
    <text evidence="1">The sequence shown here is derived from an EMBL/GenBank/DDBJ whole genome shotgun (WGS) entry which is preliminary data.</text>
</comment>
<dbReference type="InterPro" id="IPR006439">
    <property type="entry name" value="HAD-SF_hydro_IA"/>
</dbReference>
<dbReference type="EMBL" id="JMIH01000013">
    <property type="protein sequence ID" value="KEO75330.1"/>
    <property type="molecule type" value="Genomic_DNA"/>
</dbReference>
<evidence type="ECO:0008006" key="3">
    <source>
        <dbReference type="Google" id="ProtNLM"/>
    </source>
</evidence>
<dbReference type="PRINTS" id="PR00413">
    <property type="entry name" value="HADHALOGNASE"/>
</dbReference>
<keyword evidence="2" id="KW-1185">Reference proteome</keyword>
<sequence length="215" mass="25257">MKNLKNIDFLIFDLGNVIIDIDIPLTIRSLKEELSEEDFHLAENFFLSDVHAHFETGIVDETAFREKVRSDFKKDWPDEKIDTIWNALLLHIPYERMSLLQELKNYYTICMLSNTNSIHYKKVEEILHRDCGMQTFSSIFDKLFLSYEMGYKKPDPAIYEEMIRQLNTTADKCLFFDDLEANIIAANNAGLHTYQINHPKALVEFFSNVQYKTIP</sequence>
<dbReference type="RefSeq" id="WP_035070080.1">
    <property type="nucleotide sequence ID" value="NZ_JMIH01000013.1"/>
</dbReference>
<dbReference type="PANTHER" id="PTHR43611:SF3">
    <property type="entry name" value="FLAVIN MONONUCLEOTIDE HYDROLASE 1, CHLOROPLATIC"/>
    <property type="match status" value="1"/>
</dbReference>